<dbReference type="Proteomes" id="UP000266778">
    <property type="component" value="Chromosome"/>
</dbReference>
<protein>
    <submittedName>
        <fullName evidence="1">Uncharacterized protein</fullName>
    </submittedName>
</protein>
<reference evidence="1" key="1">
    <citation type="journal article" date="2019" name="J Environ">
        <title>Genetic characterization and potential molecular dissemination mechanism of tet (31) gene in Aeromonas caviae from an oxytetracycline wastewater treatment system.</title>
        <authorList>
            <person name="Shi Y."/>
            <person name="Tian Z."/>
            <person name="Leclercq S.O."/>
            <person name="Zhang H."/>
            <person name="Yang M."/>
            <person name="Zhang Y."/>
        </authorList>
    </citation>
    <scope>NUCLEOTIDE SEQUENCE</scope>
    <source>
        <strain evidence="1">T25-39</strain>
    </source>
</reference>
<proteinExistence type="predicted"/>
<name>A0A3S5WWC5_AERCA</name>
<evidence type="ECO:0000313" key="2">
    <source>
        <dbReference type="Proteomes" id="UP000266778"/>
    </source>
</evidence>
<accession>A0A3S5WWC5</accession>
<dbReference type="EMBL" id="CP025706">
    <property type="protein sequence ID" value="AXB07113.1"/>
    <property type="molecule type" value="Genomic_DNA"/>
</dbReference>
<organism evidence="1 2">
    <name type="scientific">Aeromonas caviae</name>
    <name type="common">Aeromonas punctata</name>
    <dbReference type="NCBI Taxonomy" id="648"/>
    <lineage>
        <taxon>Bacteria</taxon>
        <taxon>Pseudomonadati</taxon>
        <taxon>Pseudomonadota</taxon>
        <taxon>Gammaproteobacteria</taxon>
        <taxon>Aeromonadales</taxon>
        <taxon>Aeromonadaceae</taxon>
        <taxon>Aeromonas</taxon>
    </lineage>
</organism>
<evidence type="ECO:0000313" key="1">
    <source>
        <dbReference type="EMBL" id="AXB07113.1"/>
    </source>
</evidence>
<sequence length="278" mass="30913">MMKARITLALLLMLPPALMAGERNDVASCYQQAKIAQFAPAPSGRMLSVVVDQTTPLTSDLQRTAWGNIKRFLQPGDQLRLYSFSAYLEGHYMQLQYAGQLERGLDKDTVSDVPMMSAKKLDQCLAAQPSVMLKQFGQRFVQTMGKSSVDIPRSEILFSLKAVGQDIQSVKGVNENVILLMSDMLEYSDFSSFYQSKGIRDISPSVELAKVEKENLLADFKGARIYVHGAAFVPTDAKNGYRSGKMIQNLESFWSQYFSRSNGQLVAFGHPELTVAVQ</sequence>
<gene>
    <name evidence="1" type="ORF">C1C91_21115</name>
</gene>
<dbReference type="AlphaFoldDB" id="A0A3S5WWC5"/>